<gene>
    <name evidence="5" type="ORF">REISMN_08705</name>
</gene>
<feature type="transmembrane region" description="Helical" evidence="3">
    <location>
        <begin position="29"/>
        <end position="50"/>
    </location>
</feature>
<evidence type="ECO:0000313" key="5">
    <source>
        <dbReference type="EMBL" id="KDO02124.1"/>
    </source>
</evidence>
<keyword evidence="5" id="KW-0614">Plasmid</keyword>
<feature type="region of interest" description="Disordered" evidence="2">
    <location>
        <begin position="667"/>
        <end position="699"/>
    </location>
</feature>
<feature type="coiled-coil region" evidence="1">
    <location>
        <begin position="716"/>
        <end position="743"/>
    </location>
</feature>
<evidence type="ECO:0000313" key="6">
    <source>
        <dbReference type="Proteomes" id="UP000027161"/>
    </source>
</evidence>
<feature type="transmembrane region" description="Helical" evidence="3">
    <location>
        <begin position="371"/>
        <end position="391"/>
    </location>
</feature>
<feature type="region of interest" description="Disordered" evidence="2">
    <location>
        <begin position="916"/>
        <end position="939"/>
    </location>
</feature>
<feature type="domain" description="TraG N-terminal Proteobacteria" evidence="4">
    <location>
        <begin position="4"/>
        <end position="463"/>
    </location>
</feature>
<evidence type="ECO:0000256" key="1">
    <source>
        <dbReference type="SAM" id="Coils"/>
    </source>
</evidence>
<keyword evidence="3" id="KW-0472">Membrane</keyword>
<proteinExistence type="predicted"/>
<dbReference type="InterPro" id="IPR012931">
    <property type="entry name" value="TraG_N_Proteobacteria"/>
</dbReference>
<keyword evidence="3" id="KW-0812">Transmembrane</keyword>
<sequence>MNLTIHTYGYIDAMYNTLQAIAMFKQSNAYLYLVQGVWFCMGCFYAVQLAASSHLGQFKSHIYRVLGLCIIVNGLLLPSTHMIIKDHISKDTAKVDHIPLAFAVPVGILEEFGYIITRGFEQAFRPFSNQKFDYFNYGLLFGQRLKQEVKNVRIKDPVNVNNMRQFVKRCVVLPAMIGYRFTKEELFATDNIWKLVKDNAGGLRRVELFEPKTRKYESMTCKEAAAYLERHLFPQEEERILVKFASRSFNQANDSGTYFNYDGKGHLKSPDLEASLYMKHYFKNNIKKAYRVGSAENVLKQQMMINAISNFKSGSYAVARARMQHESSSLIASDMASIYLPLMLVVFKCIVYGAFIFVVPMILMSGGFTKYMTYLVIIVSLQLWPALNAILNMIMETYSDFAEGSRQVMSYAAVSTMYKKIDTIVTIAASLQMLVPFLSFWLTKLGGDGIMHLAGNIVGGVQSVSGGVGSEVATNNKSFDNYSSGNQQYGNTSANKVDTSMQYFDGTNRGQYADGTGELITQSGEQVFSGGSGQTSSTGEARYVAGEGIIASHEAGIRKEQQLMSGEQASLSTVQEQMVAQEASALHSIMQNTKTDTGYNIDTSTDYGKELQKTLQEIDKLDSSNNYGWEQNAKAYTQAQTSAGLPSVLTAGLFSAQATAGGELSAINNSRQSEDSSKTISDDTAAIEKQGTSERTNNTESFLESLGVDKNTQDSIRESYQQAERLENSISTHKNNIDSHNQGISHTRNNSANFDKDMYQDVLNAYQNRYGGTAIEAQREVAAGTYRARAIFRDISGAAAQRNLQEIQGAGSNIASSNNVDNFVQNHQLENNIGSKRDEFARDNGIRTDAEVISGEITTKGDNIKAQHDTRYNDNLSQYDDSHQHISDQQYAKQLQINQYEEDRMGKGKFGTVGGFIDGVGRPSSHNLDSRNKKQYEPKEQQVVAQYTDPHKPFDKDEAQALMDSVSKNEDKG</sequence>
<dbReference type="Pfam" id="PF07916">
    <property type="entry name" value="TraG_N"/>
    <property type="match status" value="1"/>
</dbReference>
<feature type="compositionally biased region" description="Basic and acidic residues" evidence="2">
    <location>
        <begin position="928"/>
        <end position="939"/>
    </location>
</feature>
<feature type="transmembrane region" description="Helical" evidence="3">
    <location>
        <begin position="338"/>
        <end position="359"/>
    </location>
</feature>
<feature type="compositionally biased region" description="Basic and acidic residues" evidence="2">
    <location>
        <begin position="672"/>
        <end position="681"/>
    </location>
</feature>
<dbReference type="RefSeq" id="WP_008581583.1">
    <property type="nucleotide sequence ID" value="NZ_JFKF01000207.1"/>
</dbReference>
<evidence type="ECO:0000259" key="4">
    <source>
        <dbReference type="Pfam" id="PF07916"/>
    </source>
</evidence>
<dbReference type="EMBL" id="JFKF01000207">
    <property type="protein sequence ID" value="KDO02124.1"/>
    <property type="molecule type" value="Genomic_DNA"/>
</dbReference>
<feature type="transmembrane region" description="Helical" evidence="3">
    <location>
        <begin position="62"/>
        <end position="84"/>
    </location>
</feature>
<keyword evidence="3" id="KW-1133">Transmembrane helix</keyword>
<reference evidence="5 6" key="1">
    <citation type="submission" date="2014-02" db="EMBL/GenBank/DDBJ databases">
        <title>Draft genome sequence of Rickettsia buchneri sp. nov. ISO7T.</title>
        <authorList>
            <person name="Felsheim R.F."/>
            <person name="Kurtti T.J."/>
            <person name="Munderloh U.G."/>
        </authorList>
    </citation>
    <scope>NUCLEOTIDE SEQUENCE [LARGE SCALE GENOMIC DNA]</scope>
    <source>
        <strain evidence="6">ISO7</strain>
        <plasmid evidence="5">pREISMN_3</plasmid>
    </source>
</reference>
<accession>A0A8E0WKE4</accession>
<comment type="caution">
    <text evidence="5">The sequence shown here is derived from an EMBL/GenBank/DDBJ whole genome shotgun (WGS) entry which is preliminary data.</text>
</comment>
<evidence type="ECO:0000256" key="3">
    <source>
        <dbReference type="SAM" id="Phobius"/>
    </source>
</evidence>
<organism evidence="5 6">
    <name type="scientific">Rickettsia tamurae subsp. buchneri</name>
    <dbReference type="NCBI Taxonomy" id="1462938"/>
    <lineage>
        <taxon>Bacteria</taxon>
        <taxon>Pseudomonadati</taxon>
        <taxon>Pseudomonadota</taxon>
        <taxon>Alphaproteobacteria</taxon>
        <taxon>Rickettsiales</taxon>
        <taxon>Rickettsiaceae</taxon>
        <taxon>Rickettsieae</taxon>
        <taxon>Rickettsia</taxon>
        <taxon>spotted fever group</taxon>
    </lineage>
</organism>
<protein>
    <submittedName>
        <fullName evidence="5">Conjugal transfer mating pair stabilization protein TraG</fullName>
    </submittedName>
</protein>
<keyword evidence="6" id="KW-1185">Reference proteome</keyword>
<geneLocation type="plasmid" evidence="5">
    <name>pREISMN_3</name>
</geneLocation>
<feature type="transmembrane region" description="Helical" evidence="3">
    <location>
        <begin position="424"/>
        <end position="442"/>
    </location>
</feature>
<name>A0A8E0WKE4_9RICK</name>
<dbReference type="Proteomes" id="UP000027161">
    <property type="component" value="Unassembled WGS sequence"/>
</dbReference>
<evidence type="ECO:0000256" key="2">
    <source>
        <dbReference type="SAM" id="MobiDB-lite"/>
    </source>
</evidence>
<keyword evidence="1" id="KW-0175">Coiled coil</keyword>
<dbReference type="AlphaFoldDB" id="A0A8E0WKE4"/>